<dbReference type="Proteomes" id="UP000178776">
    <property type="component" value="Chromosome"/>
</dbReference>
<proteinExistence type="predicted"/>
<dbReference type="GeneID" id="68840008"/>
<accession>A0A1D9LN62</accession>
<feature type="domain" description="DUF4224" evidence="1">
    <location>
        <begin position="7"/>
        <end position="50"/>
    </location>
</feature>
<dbReference type="AlphaFoldDB" id="A0A1D9LN62"/>
<dbReference type="KEGG" id="cvc:BKX93_02110"/>
<evidence type="ECO:0000259" key="1">
    <source>
        <dbReference type="Pfam" id="PF13986"/>
    </source>
</evidence>
<dbReference type="InterPro" id="IPR025319">
    <property type="entry name" value="DUF4224"/>
</dbReference>
<dbReference type="RefSeq" id="WP_070981643.1">
    <property type="nucleotide sequence ID" value="NZ_CP017707.1"/>
</dbReference>
<evidence type="ECO:0000313" key="2">
    <source>
        <dbReference type="EMBL" id="AOZ52679.1"/>
    </source>
</evidence>
<organism evidence="2 3">
    <name type="scientific">Chromobacterium vaccinii</name>
    <dbReference type="NCBI Taxonomy" id="1108595"/>
    <lineage>
        <taxon>Bacteria</taxon>
        <taxon>Pseudomonadati</taxon>
        <taxon>Pseudomonadota</taxon>
        <taxon>Betaproteobacteria</taxon>
        <taxon>Neisseriales</taxon>
        <taxon>Chromobacteriaceae</taxon>
        <taxon>Chromobacterium</taxon>
    </lineage>
</organism>
<evidence type="ECO:0000313" key="3">
    <source>
        <dbReference type="Proteomes" id="UP000178776"/>
    </source>
</evidence>
<dbReference type="EMBL" id="CP017707">
    <property type="protein sequence ID" value="AOZ52679.1"/>
    <property type="molecule type" value="Genomic_DNA"/>
</dbReference>
<protein>
    <recommendedName>
        <fullName evidence="1">DUF4224 domain-containing protein</fullName>
    </recommendedName>
</protein>
<dbReference type="Pfam" id="PF13986">
    <property type="entry name" value="DUF4224"/>
    <property type="match status" value="1"/>
</dbReference>
<sequence>MALQSETLTSEELTVITGGSRRKDQVDWLKSNHWIYHTTRAGDPVVGRLYARLKLSGINPGKLAGSGGWDMDLEKVR</sequence>
<name>A0A1D9LN62_9NEIS</name>
<gene>
    <name evidence="2" type="ORF">BKX93_02110</name>
</gene>
<reference evidence="2 3" key="1">
    <citation type="submission" date="2016-10" db="EMBL/GenBank/DDBJ databases">
        <title>Chromobacterium muskegensis sp. nov., an insecticidal bacterium isolated from Sphagnum bogs.</title>
        <authorList>
            <person name="Sparks M.E."/>
            <person name="Blackburn M.B."/>
            <person name="Gundersen-Rindal D.E."/>
            <person name="Mitchell A."/>
            <person name="Farrar R."/>
            <person name="Kuhar D."/>
        </authorList>
    </citation>
    <scope>NUCLEOTIDE SEQUENCE [LARGE SCALE GENOMIC DNA]</scope>
    <source>
        <strain evidence="2 3">21-1</strain>
    </source>
</reference>
<dbReference type="STRING" id="1108595.BKX93_02110"/>